<accession>A0A167SCJ5</accession>
<reference evidence="2 3" key="1">
    <citation type="journal article" date="2016" name="Mol. Biol. Evol.">
        <title>Comparative Genomics of Early-Diverging Mushroom-Forming Fungi Provides Insights into the Origins of Lignocellulose Decay Capabilities.</title>
        <authorList>
            <person name="Nagy L.G."/>
            <person name="Riley R."/>
            <person name="Tritt A."/>
            <person name="Adam C."/>
            <person name="Daum C."/>
            <person name="Floudas D."/>
            <person name="Sun H."/>
            <person name="Yadav J.S."/>
            <person name="Pangilinan J."/>
            <person name="Larsson K.H."/>
            <person name="Matsuura K."/>
            <person name="Barry K."/>
            <person name="Labutti K."/>
            <person name="Kuo R."/>
            <person name="Ohm R.A."/>
            <person name="Bhattacharya S.S."/>
            <person name="Shirouzu T."/>
            <person name="Yoshinaga Y."/>
            <person name="Martin F.M."/>
            <person name="Grigoriev I.V."/>
            <person name="Hibbett D.S."/>
        </authorList>
    </citation>
    <scope>NUCLEOTIDE SEQUENCE [LARGE SCALE GENOMIC DNA]</scope>
    <source>
        <strain evidence="2 3">TUFC12733</strain>
    </source>
</reference>
<dbReference type="EMBL" id="KV417266">
    <property type="protein sequence ID" value="KZP01784.1"/>
    <property type="molecule type" value="Genomic_DNA"/>
</dbReference>
<sequence length="217" mass="23316">MPHSRSSPHSELVPQMEALPGLSIHLVPINLLKHIRGSRARLRNHVLSLPGRNRDPLRCHKPGLRSNIPAEKRNALALPRKNERARAGICSLGTRSCFPVGHGADRSPFYYRTISGSKRSGGSVAAFGHVGGVGAGPRPVGHRCRAEGSSAGRPRGELGRCGSRGLSGRESCVAYALEHPGEAGSPHVSVRQGYDRVDDMDRLGNTDGRLLVEARIQ</sequence>
<keyword evidence="3" id="KW-1185">Reference proteome</keyword>
<dbReference type="Proteomes" id="UP000076738">
    <property type="component" value="Unassembled WGS sequence"/>
</dbReference>
<protein>
    <submittedName>
        <fullName evidence="2">Uncharacterized protein</fullName>
    </submittedName>
</protein>
<organism evidence="2 3">
    <name type="scientific">Calocera viscosa (strain TUFC12733)</name>
    <dbReference type="NCBI Taxonomy" id="1330018"/>
    <lineage>
        <taxon>Eukaryota</taxon>
        <taxon>Fungi</taxon>
        <taxon>Dikarya</taxon>
        <taxon>Basidiomycota</taxon>
        <taxon>Agaricomycotina</taxon>
        <taxon>Dacrymycetes</taxon>
        <taxon>Dacrymycetales</taxon>
        <taxon>Dacrymycetaceae</taxon>
        <taxon>Calocera</taxon>
    </lineage>
</organism>
<name>A0A167SCJ5_CALVF</name>
<evidence type="ECO:0000256" key="1">
    <source>
        <dbReference type="SAM" id="MobiDB-lite"/>
    </source>
</evidence>
<gene>
    <name evidence="2" type="ORF">CALVIDRAFT_17715</name>
</gene>
<feature type="region of interest" description="Disordered" evidence="1">
    <location>
        <begin position="147"/>
        <end position="166"/>
    </location>
</feature>
<proteinExistence type="predicted"/>
<dbReference type="AlphaFoldDB" id="A0A167SCJ5"/>
<evidence type="ECO:0000313" key="2">
    <source>
        <dbReference type="EMBL" id="KZP01784.1"/>
    </source>
</evidence>
<evidence type="ECO:0000313" key="3">
    <source>
        <dbReference type="Proteomes" id="UP000076738"/>
    </source>
</evidence>